<sequence length="145" mass="15633">MTLLDASRLALAVIAPGLVVAGVRYVPRWCSAVAERRRRRQPPEPTPYGPPIEQLAADLRRLLRLHGEMAASARNGHSAHRVWAVEAAIGMCAAEAATALEVPHPHPTRTTPLTRTELSTLLNALKAAGLVLPAKITGFTIDDRI</sequence>
<evidence type="ECO:0000313" key="2">
    <source>
        <dbReference type="Proteomes" id="UP000612282"/>
    </source>
</evidence>
<accession>A0ABQ3X1B5</accession>
<gene>
    <name evidence="1" type="ORF">Aco03nite_006750</name>
</gene>
<proteinExistence type="predicted"/>
<reference evidence="1 2" key="1">
    <citation type="submission" date="2021-01" db="EMBL/GenBank/DDBJ databases">
        <title>Whole genome shotgun sequence of Actinoplanes couchii NBRC 106145.</title>
        <authorList>
            <person name="Komaki H."/>
            <person name="Tamura T."/>
        </authorList>
    </citation>
    <scope>NUCLEOTIDE SEQUENCE [LARGE SCALE GENOMIC DNA]</scope>
    <source>
        <strain evidence="1 2">NBRC 106145</strain>
    </source>
</reference>
<dbReference type="EMBL" id="BOMG01000014">
    <property type="protein sequence ID" value="GID52271.1"/>
    <property type="molecule type" value="Genomic_DNA"/>
</dbReference>
<name>A0ABQ3X1B5_9ACTN</name>
<comment type="caution">
    <text evidence="1">The sequence shown here is derived from an EMBL/GenBank/DDBJ whole genome shotgun (WGS) entry which is preliminary data.</text>
</comment>
<dbReference type="Proteomes" id="UP000612282">
    <property type="component" value="Unassembled WGS sequence"/>
</dbReference>
<organism evidence="1 2">
    <name type="scientific">Actinoplanes couchii</name>
    <dbReference type="NCBI Taxonomy" id="403638"/>
    <lineage>
        <taxon>Bacteria</taxon>
        <taxon>Bacillati</taxon>
        <taxon>Actinomycetota</taxon>
        <taxon>Actinomycetes</taxon>
        <taxon>Micromonosporales</taxon>
        <taxon>Micromonosporaceae</taxon>
        <taxon>Actinoplanes</taxon>
    </lineage>
</organism>
<protein>
    <submittedName>
        <fullName evidence="1">Uncharacterized protein</fullName>
    </submittedName>
</protein>
<keyword evidence="2" id="KW-1185">Reference proteome</keyword>
<dbReference type="RefSeq" id="WP_239144881.1">
    <property type="nucleotide sequence ID" value="NZ_BOMG01000014.1"/>
</dbReference>
<evidence type="ECO:0000313" key="1">
    <source>
        <dbReference type="EMBL" id="GID52271.1"/>
    </source>
</evidence>